<keyword evidence="1" id="KW-0472">Membrane</keyword>
<reference evidence="2 3" key="1">
    <citation type="journal article" date="2019" name="Int. J. Syst. Evol. Microbiol.">
        <title>The Global Catalogue of Microorganisms (GCM) 10K type strain sequencing project: providing services to taxonomists for standard genome sequencing and annotation.</title>
        <authorList>
            <consortium name="The Broad Institute Genomics Platform"/>
            <consortium name="The Broad Institute Genome Sequencing Center for Infectious Disease"/>
            <person name="Wu L."/>
            <person name="Ma J."/>
        </authorList>
    </citation>
    <scope>NUCLEOTIDE SEQUENCE [LARGE SCALE GENOMIC DNA]</scope>
    <source>
        <strain evidence="2 3">JCM 15134</strain>
    </source>
</reference>
<evidence type="ECO:0000313" key="2">
    <source>
        <dbReference type="EMBL" id="GAA0702499.1"/>
    </source>
</evidence>
<protein>
    <recommendedName>
        <fullName evidence="4">Toxin CptA</fullName>
    </recommendedName>
</protein>
<keyword evidence="3" id="KW-1185">Reference proteome</keyword>
<keyword evidence="1" id="KW-1133">Transmembrane helix</keyword>
<dbReference type="RefSeq" id="WP_343808983.1">
    <property type="nucleotide sequence ID" value="NZ_BAAAET010000007.1"/>
</dbReference>
<evidence type="ECO:0000313" key="3">
    <source>
        <dbReference type="Proteomes" id="UP001499915"/>
    </source>
</evidence>
<sequence>MNAFSPIKIHLRRGRRLLRILYPATLFLGGAALFHLSAEPERLVLVLVAYLLVGSVIVWQLMVMDAADEVCGLDWDVEHKMMSVLTLEGNWVPVDKLYRRLSVQGVVHLLLLQRRDRALPSWLWITPDRLSADEARRLHVALTLGPPIAPNPATEN</sequence>
<evidence type="ECO:0008006" key="4">
    <source>
        <dbReference type="Google" id="ProtNLM"/>
    </source>
</evidence>
<gene>
    <name evidence="2" type="ORF">GCM10009104_34870</name>
</gene>
<dbReference type="Proteomes" id="UP001499915">
    <property type="component" value="Unassembled WGS sequence"/>
</dbReference>
<feature type="transmembrane region" description="Helical" evidence="1">
    <location>
        <begin position="44"/>
        <end position="63"/>
    </location>
</feature>
<organism evidence="2 3">
    <name type="scientific">Marinobacterium maritimum</name>
    <dbReference type="NCBI Taxonomy" id="500162"/>
    <lineage>
        <taxon>Bacteria</taxon>
        <taxon>Pseudomonadati</taxon>
        <taxon>Pseudomonadota</taxon>
        <taxon>Gammaproteobacteria</taxon>
        <taxon>Oceanospirillales</taxon>
        <taxon>Oceanospirillaceae</taxon>
        <taxon>Marinobacterium</taxon>
    </lineage>
</organism>
<dbReference type="EMBL" id="BAAAET010000007">
    <property type="protein sequence ID" value="GAA0702499.1"/>
    <property type="molecule type" value="Genomic_DNA"/>
</dbReference>
<evidence type="ECO:0000256" key="1">
    <source>
        <dbReference type="SAM" id="Phobius"/>
    </source>
</evidence>
<comment type="caution">
    <text evidence="2">The sequence shown here is derived from an EMBL/GenBank/DDBJ whole genome shotgun (WGS) entry which is preliminary data.</text>
</comment>
<feature type="transmembrane region" description="Helical" evidence="1">
    <location>
        <begin position="20"/>
        <end position="38"/>
    </location>
</feature>
<keyword evidence="1" id="KW-0812">Transmembrane</keyword>
<proteinExistence type="predicted"/>
<name>A0ABN1IAS3_9GAMM</name>
<accession>A0ABN1IAS3</accession>